<protein>
    <submittedName>
        <fullName evidence="1">Uncharacterized protein</fullName>
    </submittedName>
</protein>
<name>A0A6M3JV29_9ZZZZ</name>
<dbReference type="EMBL" id="MT142570">
    <property type="protein sequence ID" value="QJA85378.1"/>
    <property type="molecule type" value="Genomic_DNA"/>
</dbReference>
<dbReference type="EMBL" id="MT141968">
    <property type="protein sequence ID" value="QJA72645.1"/>
    <property type="molecule type" value="Genomic_DNA"/>
</dbReference>
<evidence type="ECO:0000313" key="2">
    <source>
        <dbReference type="EMBL" id="QJA85378.1"/>
    </source>
</evidence>
<dbReference type="AlphaFoldDB" id="A0A6M3JV29"/>
<proteinExistence type="predicted"/>
<evidence type="ECO:0000313" key="1">
    <source>
        <dbReference type="EMBL" id="QJA72645.1"/>
    </source>
</evidence>
<reference evidence="1" key="1">
    <citation type="submission" date="2020-03" db="EMBL/GenBank/DDBJ databases">
        <title>The deep terrestrial virosphere.</title>
        <authorList>
            <person name="Holmfeldt K."/>
            <person name="Nilsson E."/>
            <person name="Simone D."/>
            <person name="Lopez-Fernandez M."/>
            <person name="Wu X."/>
            <person name="de Brujin I."/>
            <person name="Lundin D."/>
            <person name="Andersson A."/>
            <person name="Bertilsson S."/>
            <person name="Dopson M."/>
        </authorList>
    </citation>
    <scope>NUCLEOTIDE SEQUENCE</scope>
    <source>
        <strain evidence="1">MM415A02659</strain>
        <strain evidence="2">MM415B02229</strain>
    </source>
</reference>
<gene>
    <name evidence="1" type="ORF">MM415A02659_0002</name>
    <name evidence="2" type="ORF">MM415B02229_0016</name>
</gene>
<accession>A0A6M3JV29</accession>
<organism evidence="1">
    <name type="scientific">viral metagenome</name>
    <dbReference type="NCBI Taxonomy" id="1070528"/>
    <lineage>
        <taxon>unclassified sequences</taxon>
        <taxon>metagenomes</taxon>
        <taxon>organismal metagenomes</taxon>
    </lineage>
</organism>
<sequence>MAKIRVTIKGELGQISASRFLTVVDHSLHLLGDLDRHFSASRLKSLSWVISGLGEGNSTYMDLESRVKRGEEDIGIKVYDAFIGGLGAIEKEHVIPKYFNTAMLVRLRKMTKEFGRDGIQEVHYSGEKDKKIRLDIETEKTLDELIGIKYKVIGSIEGKIELISIRKKSRRFDIFQSVNEKAVTCTFPEEIEQDVFRGAEQRFRVVVSGLISYNAKDEPRSISVKAPLRFLKREVDLPTIEDMRGLDRNITEGLSTEDYVRSLRE</sequence>